<keyword evidence="1" id="KW-0472">Membrane</keyword>
<dbReference type="EMBL" id="CAXDID020000271">
    <property type="protein sequence ID" value="CAL6068188.1"/>
    <property type="molecule type" value="Genomic_DNA"/>
</dbReference>
<keyword evidence="4" id="KW-1185">Reference proteome</keyword>
<organism evidence="2">
    <name type="scientific">Hexamita inflata</name>
    <dbReference type="NCBI Taxonomy" id="28002"/>
    <lineage>
        <taxon>Eukaryota</taxon>
        <taxon>Metamonada</taxon>
        <taxon>Diplomonadida</taxon>
        <taxon>Hexamitidae</taxon>
        <taxon>Hexamitinae</taxon>
        <taxon>Hexamita</taxon>
    </lineage>
</organism>
<protein>
    <submittedName>
        <fullName evidence="3">Hypothetical_protein</fullName>
    </submittedName>
</protein>
<dbReference type="EMBL" id="CATOUU010000158">
    <property type="protein sequence ID" value="CAI9918485.1"/>
    <property type="molecule type" value="Genomic_DNA"/>
</dbReference>
<sequence length="160" mass="18847">MRPTGCWRYQRVGDIRVTVQEKIMCQKDRVKYYNIETKDGKQIQVITFKTTTYTFTHFFWSFLVGSFLSDGWVVFGSVGFMDSGVERYLPQVLDDAHGCISKISKIYFEIVLIIQVKLCFQETQSSCNLNAHCPMTLRWWWLHDSSREKVDMDQNRFALS</sequence>
<feature type="transmembrane region" description="Helical" evidence="1">
    <location>
        <begin position="58"/>
        <end position="81"/>
    </location>
</feature>
<dbReference type="AlphaFoldDB" id="A0AA86NFB5"/>
<keyword evidence="1" id="KW-1133">Transmembrane helix</keyword>
<evidence type="ECO:0000313" key="2">
    <source>
        <dbReference type="EMBL" id="CAI9918485.1"/>
    </source>
</evidence>
<proteinExistence type="predicted"/>
<gene>
    <name evidence="3" type="ORF">HINF_LOCUS53382</name>
    <name evidence="2" type="ORF">HINF_LOCUS6130</name>
</gene>
<dbReference type="Proteomes" id="UP001642409">
    <property type="component" value="Unassembled WGS sequence"/>
</dbReference>
<evidence type="ECO:0000256" key="1">
    <source>
        <dbReference type="SAM" id="Phobius"/>
    </source>
</evidence>
<reference evidence="2" key="1">
    <citation type="submission" date="2023-06" db="EMBL/GenBank/DDBJ databases">
        <authorList>
            <person name="Kurt Z."/>
        </authorList>
    </citation>
    <scope>NUCLEOTIDE SEQUENCE</scope>
</reference>
<accession>A0AA86NFB5</accession>
<comment type="caution">
    <text evidence="2">The sequence shown here is derived from an EMBL/GenBank/DDBJ whole genome shotgun (WGS) entry which is preliminary data.</text>
</comment>
<evidence type="ECO:0000313" key="3">
    <source>
        <dbReference type="EMBL" id="CAL6068188.1"/>
    </source>
</evidence>
<name>A0AA86NFB5_9EUKA</name>
<keyword evidence="1" id="KW-0812">Transmembrane</keyword>
<evidence type="ECO:0000313" key="4">
    <source>
        <dbReference type="Proteomes" id="UP001642409"/>
    </source>
</evidence>
<reference evidence="3 4" key="2">
    <citation type="submission" date="2024-07" db="EMBL/GenBank/DDBJ databases">
        <authorList>
            <person name="Akdeniz Z."/>
        </authorList>
    </citation>
    <scope>NUCLEOTIDE SEQUENCE [LARGE SCALE GENOMIC DNA]</scope>
</reference>